<dbReference type="GeneID" id="89978329"/>
<sequence>MSDILEVLPDFDTKPYSHLFYSLRKNNIAVVDLVTSDPKEIARRCPLPSADVARLCVDVIRSLQSDVRTTLRKIPSSATSVSKEKEEAASSQVKKEVDTKNINSSGDSGNRPDDRLKTLDQVVDNALGGGFRPGHITEIVGESAVGKTQFVLGLLLSVQLAPPRGLGKSAMYVSTEGNLNTKRLCEILNSHPEYQKLSPSERPSMDRVHTTTTNSLETQENILRYQLPIAVRRYDVGLIVLDSVAANFRAEHGNYTPAALRERASELRQLGKMLRQVAVQSNAVVIVTNQVSDRFDHASAKSTSFLLRSQSSAISSSPAVPGSEAAAVSQLRTETQSLVHQQRFFTGWGGRNDTSNESLKNPALGLTWANQISARVALKLESERQSYTGGNIWKDQKKKRSLAVVFAPWTRATNSPIEYEITTQGVVSLSEKEDAESAALAKEHPELENPEFWATDDFDLE</sequence>
<evidence type="ECO:0000256" key="4">
    <source>
        <dbReference type="ARBA" id="ARBA00022840"/>
    </source>
</evidence>
<dbReference type="CDD" id="cd19491">
    <property type="entry name" value="XRCC3"/>
    <property type="match status" value="1"/>
</dbReference>
<evidence type="ECO:0000256" key="7">
    <source>
        <dbReference type="SAM" id="MobiDB-lite"/>
    </source>
</evidence>
<keyword evidence="4" id="KW-0067">ATP-binding</keyword>
<organism evidence="9 10">
    <name type="scientific">Exophiala bonariae</name>
    <dbReference type="NCBI Taxonomy" id="1690606"/>
    <lineage>
        <taxon>Eukaryota</taxon>
        <taxon>Fungi</taxon>
        <taxon>Dikarya</taxon>
        <taxon>Ascomycota</taxon>
        <taxon>Pezizomycotina</taxon>
        <taxon>Eurotiomycetes</taxon>
        <taxon>Chaetothyriomycetidae</taxon>
        <taxon>Chaetothyriales</taxon>
        <taxon>Herpotrichiellaceae</taxon>
        <taxon>Exophiala</taxon>
    </lineage>
</organism>
<keyword evidence="10" id="KW-1185">Reference proteome</keyword>
<comment type="subcellular location">
    <subcellularLocation>
        <location evidence="1">Nucleus</location>
    </subcellularLocation>
</comment>
<dbReference type="EMBL" id="JAVRRD010000040">
    <property type="protein sequence ID" value="KAK5045023.1"/>
    <property type="molecule type" value="Genomic_DNA"/>
</dbReference>
<evidence type="ECO:0000256" key="3">
    <source>
        <dbReference type="ARBA" id="ARBA00022763"/>
    </source>
</evidence>
<comment type="caution">
    <text evidence="9">The sequence shown here is derived from an EMBL/GenBank/DDBJ whole genome shotgun (WGS) entry which is preliminary data.</text>
</comment>
<evidence type="ECO:0000256" key="1">
    <source>
        <dbReference type="ARBA" id="ARBA00004123"/>
    </source>
</evidence>
<dbReference type="PROSITE" id="PS50162">
    <property type="entry name" value="RECA_2"/>
    <property type="match status" value="1"/>
</dbReference>
<evidence type="ECO:0000259" key="8">
    <source>
        <dbReference type="PROSITE" id="PS50162"/>
    </source>
</evidence>
<evidence type="ECO:0000313" key="9">
    <source>
        <dbReference type="EMBL" id="KAK5045023.1"/>
    </source>
</evidence>
<feature type="region of interest" description="Disordered" evidence="7">
    <location>
        <begin position="75"/>
        <end position="115"/>
    </location>
</feature>
<dbReference type="GO" id="GO:0005657">
    <property type="term" value="C:replication fork"/>
    <property type="evidence" value="ECO:0007669"/>
    <property type="project" value="TreeGrafter"/>
</dbReference>
<feature type="compositionally biased region" description="Basic and acidic residues" evidence="7">
    <location>
        <begin position="82"/>
        <end position="99"/>
    </location>
</feature>
<accession>A0AAV9MTT8</accession>
<evidence type="ECO:0000256" key="2">
    <source>
        <dbReference type="ARBA" id="ARBA00022741"/>
    </source>
</evidence>
<dbReference type="Proteomes" id="UP001358417">
    <property type="component" value="Unassembled WGS sequence"/>
</dbReference>
<dbReference type="GO" id="GO:0000722">
    <property type="term" value="P:telomere maintenance via recombination"/>
    <property type="evidence" value="ECO:0007669"/>
    <property type="project" value="TreeGrafter"/>
</dbReference>
<dbReference type="GO" id="GO:0140664">
    <property type="term" value="F:ATP-dependent DNA damage sensor activity"/>
    <property type="evidence" value="ECO:0007669"/>
    <property type="project" value="InterPro"/>
</dbReference>
<feature type="domain" description="RecA family profile 1" evidence="8">
    <location>
        <begin position="112"/>
        <end position="291"/>
    </location>
</feature>
<keyword evidence="2" id="KW-0547">Nucleotide-binding</keyword>
<dbReference type="AlphaFoldDB" id="A0AAV9MTT8"/>
<dbReference type="GO" id="GO:0033065">
    <property type="term" value="C:Rad51C-XRCC3 complex"/>
    <property type="evidence" value="ECO:0007669"/>
    <property type="project" value="TreeGrafter"/>
</dbReference>
<evidence type="ECO:0000256" key="6">
    <source>
        <dbReference type="ARBA" id="ARBA00023242"/>
    </source>
</evidence>
<dbReference type="Gene3D" id="3.40.50.300">
    <property type="entry name" value="P-loop containing nucleotide triphosphate hydrolases"/>
    <property type="match status" value="1"/>
</dbReference>
<dbReference type="InterPro" id="IPR020588">
    <property type="entry name" value="RecA_ATP-bd"/>
</dbReference>
<reference evidence="9 10" key="1">
    <citation type="submission" date="2023-08" db="EMBL/GenBank/DDBJ databases">
        <title>Black Yeasts Isolated from many extreme environments.</title>
        <authorList>
            <person name="Coleine C."/>
            <person name="Stajich J.E."/>
            <person name="Selbmann L."/>
        </authorList>
    </citation>
    <scope>NUCLEOTIDE SEQUENCE [LARGE SCALE GENOMIC DNA]</scope>
    <source>
        <strain evidence="9 10">CCFEE 5792</strain>
    </source>
</reference>
<dbReference type="GO" id="GO:0000400">
    <property type="term" value="F:four-way junction DNA binding"/>
    <property type="evidence" value="ECO:0007669"/>
    <property type="project" value="TreeGrafter"/>
</dbReference>
<dbReference type="SUPFAM" id="SSF52540">
    <property type="entry name" value="P-loop containing nucleoside triphosphate hydrolases"/>
    <property type="match status" value="1"/>
</dbReference>
<evidence type="ECO:0000313" key="10">
    <source>
        <dbReference type="Proteomes" id="UP001358417"/>
    </source>
</evidence>
<gene>
    <name evidence="9" type="ORF">LTR84_010171</name>
</gene>
<proteinExistence type="predicted"/>
<dbReference type="PANTHER" id="PTHR46487">
    <property type="entry name" value="DNA REPAIR PROTEIN XRCC3"/>
    <property type="match status" value="1"/>
</dbReference>
<dbReference type="GO" id="GO:0045003">
    <property type="term" value="P:double-strand break repair via synthesis-dependent strand annealing"/>
    <property type="evidence" value="ECO:0007669"/>
    <property type="project" value="TreeGrafter"/>
</dbReference>
<protein>
    <recommendedName>
        <fullName evidence="8">RecA family profile 1 domain-containing protein</fullName>
    </recommendedName>
</protein>
<name>A0AAV9MTT8_9EURO</name>
<dbReference type="RefSeq" id="XP_064700662.1">
    <property type="nucleotide sequence ID" value="XM_064853708.1"/>
</dbReference>
<dbReference type="InterPro" id="IPR013632">
    <property type="entry name" value="Rad51_C"/>
</dbReference>
<keyword evidence="6" id="KW-0539">Nucleus</keyword>
<dbReference type="GO" id="GO:0061982">
    <property type="term" value="P:meiosis I cell cycle process"/>
    <property type="evidence" value="ECO:0007669"/>
    <property type="project" value="UniProtKB-ARBA"/>
</dbReference>
<dbReference type="GO" id="GO:0005524">
    <property type="term" value="F:ATP binding"/>
    <property type="evidence" value="ECO:0007669"/>
    <property type="project" value="UniProtKB-KW"/>
</dbReference>
<dbReference type="Pfam" id="PF08423">
    <property type="entry name" value="Rad51"/>
    <property type="match status" value="1"/>
</dbReference>
<dbReference type="InterPro" id="IPR047348">
    <property type="entry name" value="XRCC3-like_C"/>
</dbReference>
<evidence type="ECO:0000256" key="5">
    <source>
        <dbReference type="ARBA" id="ARBA00023204"/>
    </source>
</evidence>
<dbReference type="GO" id="GO:0071140">
    <property type="term" value="P:resolution of mitotic recombination intermediates"/>
    <property type="evidence" value="ECO:0007669"/>
    <property type="project" value="TreeGrafter"/>
</dbReference>
<dbReference type="InterPro" id="IPR027417">
    <property type="entry name" value="P-loop_NTPase"/>
</dbReference>
<feature type="region of interest" description="Disordered" evidence="7">
    <location>
        <begin position="432"/>
        <end position="461"/>
    </location>
</feature>
<keyword evidence="5" id="KW-0234">DNA repair</keyword>
<dbReference type="PANTHER" id="PTHR46487:SF1">
    <property type="entry name" value="DNA REPAIR PROTEIN XRCC3"/>
    <property type="match status" value="1"/>
</dbReference>
<dbReference type="GO" id="GO:0090656">
    <property type="term" value="P:t-circle formation"/>
    <property type="evidence" value="ECO:0007669"/>
    <property type="project" value="TreeGrafter"/>
</dbReference>
<keyword evidence="3" id="KW-0227">DNA damage</keyword>